<dbReference type="Gene3D" id="2.40.128.350">
    <property type="match status" value="1"/>
</dbReference>
<evidence type="ECO:0000313" key="2">
    <source>
        <dbReference type="EMBL" id="MBO8479489.1"/>
    </source>
</evidence>
<dbReference type="AlphaFoldDB" id="A0A9D9IUW7"/>
<feature type="domain" description="Lipocalin-like" evidence="1">
    <location>
        <begin position="29"/>
        <end position="143"/>
    </location>
</feature>
<proteinExistence type="predicted"/>
<evidence type="ECO:0000259" key="1">
    <source>
        <dbReference type="Pfam" id="PF13944"/>
    </source>
</evidence>
<name>A0A9D9IUW7_9BACT</name>
<comment type="caution">
    <text evidence="2">The sequence shown here is derived from an EMBL/GenBank/DDBJ whole genome shotgun (WGS) entry which is preliminary data.</text>
</comment>
<dbReference type="InterPro" id="IPR024311">
    <property type="entry name" value="Lipocalin-like"/>
</dbReference>
<dbReference type="EMBL" id="JADILW010000002">
    <property type="protein sequence ID" value="MBO8479489.1"/>
    <property type="molecule type" value="Genomic_DNA"/>
</dbReference>
<evidence type="ECO:0000313" key="3">
    <source>
        <dbReference type="Proteomes" id="UP000823769"/>
    </source>
</evidence>
<accession>A0A9D9IUW7</accession>
<organism evidence="2 3">
    <name type="scientific">Candidatus Cryptobacteroides avistercoris</name>
    <dbReference type="NCBI Taxonomy" id="2840758"/>
    <lineage>
        <taxon>Bacteria</taxon>
        <taxon>Pseudomonadati</taxon>
        <taxon>Bacteroidota</taxon>
        <taxon>Bacteroidia</taxon>
        <taxon>Bacteroidales</taxon>
        <taxon>Candidatus Cryptobacteroides</taxon>
    </lineage>
</organism>
<sequence length="146" mass="15116">MKKTIFAIMAAAALGLVSCQKPLSPAEEVAGDYSGNMTIMLGQESSIEQTISVTASGENTIDLSINSFKAMGMELGTITLPGCNVAKDGDMVTVTSEQTLSLETVGDCAISLDGSFKNNQAALDLSINPSILPVGVAVHFEGTRAE</sequence>
<dbReference type="Pfam" id="PF13944">
    <property type="entry name" value="Calycin_like"/>
    <property type="match status" value="1"/>
</dbReference>
<dbReference type="Proteomes" id="UP000823769">
    <property type="component" value="Unassembled WGS sequence"/>
</dbReference>
<gene>
    <name evidence="2" type="ORF">IAB76_00025</name>
</gene>
<protein>
    <submittedName>
        <fullName evidence="2">Calycin-like domain-containing protein</fullName>
    </submittedName>
</protein>
<reference evidence="2" key="1">
    <citation type="submission" date="2020-10" db="EMBL/GenBank/DDBJ databases">
        <authorList>
            <person name="Gilroy R."/>
        </authorList>
    </citation>
    <scope>NUCLEOTIDE SEQUENCE</scope>
    <source>
        <strain evidence="2">B3-1481</strain>
    </source>
</reference>
<reference evidence="2" key="2">
    <citation type="journal article" date="2021" name="PeerJ">
        <title>Extensive microbial diversity within the chicken gut microbiome revealed by metagenomics and culture.</title>
        <authorList>
            <person name="Gilroy R."/>
            <person name="Ravi A."/>
            <person name="Getino M."/>
            <person name="Pursley I."/>
            <person name="Horton D.L."/>
            <person name="Alikhan N.F."/>
            <person name="Baker D."/>
            <person name="Gharbi K."/>
            <person name="Hall N."/>
            <person name="Watson M."/>
            <person name="Adriaenssens E.M."/>
            <person name="Foster-Nyarko E."/>
            <person name="Jarju S."/>
            <person name="Secka A."/>
            <person name="Antonio M."/>
            <person name="Oren A."/>
            <person name="Chaudhuri R.R."/>
            <person name="La Ragione R."/>
            <person name="Hildebrand F."/>
            <person name="Pallen M.J."/>
        </authorList>
    </citation>
    <scope>NUCLEOTIDE SEQUENCE</scope>
    <source>
        <strain evidence="2">B3-1481</strain>
    </source>
</reference>
<dbReference type="PROSITE" id="PS51257">
    <property type="entry name" value="PROKAR_LIPOPROTEIN"/>
    <property type="match status" value="1"/>
</dbReference>